<dbReference type="AlphaFoldDB" id="A0A433JP88"/>
<dbReference type="OrthoDB" id="3635752at2"/>
<evidence type="ECO:0000313" key="2">
    <source>
        <dbReference type="Proteomes" id="UP000274909"/>
    </source>
</evidence>
<gene>
    <name evidence="1" type="ORF">ELQ94_14850</name>
</gene>
<name>A0A433JP88_9MICO</name>
<evidence type="ECO:0008006" key="3">
    <source>
        <dbReference type="Google" id="ProtNLM"/>
    </source>
</evidence>
<keyword evidence="2" id="KW-1185">Reference proteome</keyword>
<sequence>MTTNGQSDEPSAVLDRLNAECLAAPGEIEPQIRLWTAVAALDQWILINRGSTDSPRPYALAAEAGNMVCIFSSPERAQAAAVTAGLVAADASVELIAVSLPGALDWLMSLGEHGVAGVTVDHPVIGAWTPLANLSMLRQDPTSSS</sequence>
<protein>
    <recommendedName>
        <fullName evidence="3">SseB family protein</fullName>
    </recommendedName>
</protein>
<reference evidence="1 2" key="1">
    <citation type="submission" date="2018-12" db="EMBL/GenBank/DDBJ databases">
        <authorList>
            <person name="Li F."/>
        </authorList>
    </citation>
    <scope>NUCLEOTIDE SEQUENCE [LARGE SCALE GENOMIC DNA]</scope>
    <source>
        <strain evidence="1 2">EGI 6500705</strain>
    </source>
</reference>
<dbReference type="RefSeq" id="WP_127051134.1">
    <property type="nucleotide sequence ID" value="NZ_RZGZ01000004.1"/>
</dbReference>
<evidence type="ECO:0000313" key="1">
    <source>
        <dbReference type="EMBL" id="RUQ98280.1"/>
    </source>
</evidence>
<proteinExistence type="predicted"/>
<comment type="caution">
    <text evidence="1">The sequence shown here is derived from an EMBL/GenBank/DDBJ whole genome shotgun (WGS) entry which is preliminary data.</text>
</comment>
<organism evidence="1 2">
    <name type="scientific">Labedella endophytica</name>
    <dbReference type="NCBI Taxonomy" id="1523160"/>
    <lineage>
        <taxon>Bacteria</taxon>
        <taxon>Bacillati</taxon>
        <taxon>Actinomycetota</taxon>
        <taxon>Actinomycetes</taxon>
        <taxon>Micrococcales</taxon>
        <taxon>Microbacteriaceae</taxon>
        <taxon>Labedella</taxon>
    </lineage>
</organism>
<accession>A0A433JP88</accession>
<dbReference type="Proteomes" id="UP000274909">
    <property type="component" value="Unassembled WGS sequence"/>
</dbReference>
<dbReference type="EMBL" id="RZGZ01000004">
    <property type="protein sequence ID" value="RUQ98280.1"/>
    <property type="molecule type" value="Genomic_DNA"/>
</dbReference>